<organism evidence="6 7">
    <name type="scientific">Azoarcus taiwanensis</name>
    <dbReference type="NCBI Taxonomy" id="666964"/>
    <lineage>
        <taxon>Bacteria</taxon>
        <taxon>Pseudomonadati</taxon>
        <taxon>Pseudomonadota</taxon>
        <taxon>Betaproteobacteria</taxon>
        <taxon>Rhodocyclales</taxon>
        <taxon>Zoogloeaceae</taxon>
        <taxon>Azoarcus</taxon>
    </lineage>
</organism>
<keyword evidence="1" id="KW-0349">Heme</keyword>
<reference evidence="6" key="1">
    <citation type="submission" date="2019-12" db="EMBL/GenBank/DDBJ databases">
        <title>Comparative genomics gives insights into the taxonomy of the Azoarcus-Aromatoleum group and reveals separate origins of nif in the plant-associated Azoarcus and non-plant-associated Aromatoleum sub-groups.</title>
        <authorList>
            <person name="Lafos M."/>
            <person name="Maluk M."/>
            <person name="Batista M."/>
            <person name="Junghare M."/>
            <person name="Carmona M."/>
            <person name="Faoro H."/>
            <person name="Cruz L.M."/>
            <person name="Battistoni F."/>
            <person name="De Souza E."/>
            <person name="Pedrosa F."/>
            <person name="Chen W.-M."/>
            <person name="Poole P.S."/>
            <person name="Dixon R.A."/>
            <person name="James E.K."/>
        </authorList>
    </citation>
    <scope>NUCLEOTIDE SEQUENCE</scope>
    <source>
        <strain evidence="6">NSC3</strain>
    </source>
</reference>
<evidence type="ECO:0000256" key="1">
    <source>
        <dbReference type="ARBA" id="ARBA00022617"/>
    </source>
</evidence>
<evidence type="ECO:0000313" key="7">
    <source>
        <dbReference type="Proteomes" id="UP000599523"/>
    </source>
</evidence>
<evidence type="ECO:0000256" key="2">
    <source>
        <dbReference type="ARBA" id="ARBA00022723"/>
    </source>
</evidence>
<proteinExistence type="inferred from homology"/>
<keyword evidence="7" id="KW-1185">Reference proteome</keyword>
<dbReference type="PROSITE" id="PS50255">
    <property type="entry name" value="CYTOCHROME_B5_2"/>
    <property type="match status" value="1"/>
</dbReference>
<dbReference type="InterPro" id="IPR050668">
    <property type="entry name" value="Cytochrome_b5"/>
</dbReference>
<dbReference type="GO" id="GO:0016020">
    <property type="term" value="C:membrane"/>
    <property type="evidence" value="ECO:0007669"/>
    <property type="project" value="TreeGrafter"/>
</dbReference>
<dbReference type="RefSeq" id="WP_168987098.1">
    <property type="nucleotide sequence ID" value="NZ_CAWPHM010000110.1"/>
</dbReference>
<dbReference type="InterPro" id="IPR036400">
    <property type="entry name" value="Cyt_B5-like_heme/steroid_sf"/>
</dbReference>
<comment type="similarity">
    <text evidence="4">Belongs to the cytochrome b5 family.</text>
</comment>
<dbReference type="SMART" id="SM01117">
    <property type="entry name" value="Cyt-b5"/>
    <property type="match status" value="1"/>
</dbReference>
<comment type="caution">
    <text evidence="6">The sequence shown here is derived from an EMBL/GenBank/DDBJ whole genome shotgun (WGS) entry which is preliminary data.</text>
</comment>
<feature type="domain" description="Cytochrome b5 heme-binding" evidence="5">
    <location>
        <begin position="47"/>
        <end position="127"/>
    </location>
</feature>
<dbReference type="SUPFAM" id="SSF55856">
    <property type="entry name" value="Cytochrome b5-like heme/steroid binding domain"/>
    <property type="match status" value="1"/>
</dbReference>
<evidence type="ECO:0000256" key="3">
    <source>
        <dbReference type="ARBA" id="ARBA00023004"/>
    </source>
</evidence>
<dbReference type="PANTHER" id="PTHR19359">
    <property type="entry name" value="CYTOCHROME B5"/>
    <property type="match status" value="1"/>
</dbReference>
<dbReference type="GO" id="GO:0020037">
    <property type="term" value="F:heme binding"/>
    <property type="evidence" value="ECO:0007669"/>
    <property type="project" value="TreeGrafter"/>
</dbReference>
<dbReference type="AlphaFoldDB" id="A0A972F981"/>
<gene>
    <name evidence="6" type="ORF">GPA21_04910</name>
</gene>
<name>A0A972F981_9RHOO</name>
<keyword evidence="2" id="KW-0479">Metal-binding</keyword>
<protein>
    <submittedName>
        <fullName evidence="6">Cytochrome b5 domain-containing protein</fullName>
    </submittedName>
</protein>
<dbReference type="InterPro" id="IPR001199">
    <property type="entry name" value="Cyt_B5-like_heme/steroid-bd"/>
</dbReference>
<sequence>MTRILFIVATALFWTAIAWFALQAPTDVRSPAVADAETTSEAPETPQPTFSLKTLAQHDHIDDCWMAIDGVVYDFTEYIPRHPTPAEVMTAWCGREASAAYHDKGDGEPHSRRADAMLPRYRIGVLN</sequence>
<dbReference type="Gene3D" id="3.10.120.10">
    <property type="entry name" value="Cytochrome b5-like heme/steroid binding domain"/>
    <property type="match status" value="1"/>
</dbReference>
<evidence type="ECO:0000256" key="4">
    <source>
        <dbReference type="ARBA" id="ARBA00038168"/>
    </source>
</evidence>
<accession>A0A972F981</accession>
<dbReference type="GO" id="GO:0046872">
    <property type="term" value="F:metal ion binding"/>
    <property type="evidence" value="ECO:0007669"/>
    <property type="project" value="UniProtKB-KW"/>
</dbReference>
<dbReference type="Proteomes" id="UP000599523">
    <property type="component" value="Unassembled WGS sequence"/>
</dbReference>
<evidence type="ECO:0000313" key="6">
    <source>
        <dbReference type="EMBL" id="NMG02309.1"/>
    </source>
</evidence>
<dbReference type="Pfam" id="PF00173">
    <property type="entry name" value="Cyt-b5"/>
    <property type="match status" value="1"/>
</dbReference>
<dbReference type="EMBL" id="WTVM01000019">
    <property type="protein sequence ID" value="NMG02309.1"/>
    <property type="molecule type" value="Genomic_DNA"/>
</dbReference>
<evidence type="ECO:0000259" key="5">
    <source>
        <dbReference type="PROSITE" id="PS50255"/>
    </source>
</evidence>
<keyword evidence="3" id="KW-0408">Iron</keyword>